<reference evidence="1" key="1">
    <citation type="submission" date="2020-04" db="EMBL/GenBank/DDBJ databases">
        <authorList>
            <person name="Chiriac C."/>
            <person name="Salcher M."/>
            <person name="Ghai R."/>
            <person name="Kavagutti S V."/>
        </authorList>
    </citation>
    <scope>NUCLEOTIDE SEQUENCE</scope>
</reference>
<dbReference type="EMBL" id="LR796150">
    <property type="protein sequence ID" value="CAB4121538.1"/>
    <property type="molecule type" value="Genomic_DNA"/>
</dbReference>
<organism evidence="1">
    <name type="scientific">uncultured Caudovirales phage</name>
    <dbReference type="NCBI Taxonomy" id="2100421"/>
    <lineage>
        <taxon>Viruses</taxon>
        <taxon>Duplodnaviria</taxon>
        <taxon>Heunggongvirae</taxon>
        <taxon>Uroviricota</taxon>
        <taxon>Caudoviricetes</taxon>
        <taxon>Peduoviridae</taxon>
        <taxon>Maltschvirus</taxon>
        <taxon>Maltschvirus maltsch</taxon>
    </lineage>
</organism>
<protein>
    <submittedName>
        <fullName evidence="1">Uncharacterized protein</fullName>
    </submittedName>
</protein>
<accession>A0A6J5KHM1</accession>
<gene>
    <name evidence="1" type="ORF">UFOVP15_23</name>
</gene>
<evidence type="ECO:0000313" key="1">
    <source>
        <dbReference type="EMBL" id="CAB4121538.1"/>
    </source>
</evidence>
<name>A0A6J5KHM1_9CAUD</name>
<proteinExistence type="predicted"/>
<sequence length="73" mass="8435">MTTIKDSTDLLSYLLTQADTRKDWFGFTQQRMTAVTLAHQIAKQHADKMSPDEVVDYALKLNQAIYNKIIRMT</sequence>